<evidence type="ECO:0000256" key="2">
    <source>
        <dbReference type="ARBA" id="ARBA00022525"/>
    </source>
</evidence>
<dbReference type="Pfam" id="PF03330">
    <property type="entry name" value="DPBB_1"/>
    <property type="match status" value="1"/>
</dbReference>
<dbReference type="GO" id="GO:0009627">
    <property type="term" value="P:systemic acquired resistance"/>
    <property type="evidence" value="ECO:0007669"/>
    <property type="project" value="InterPro"/>
</dbReference>
<gene>
    <name evidence="7" type="ORF">NCGR_LOCUS16736</name>
</gene>
<keyword evidence="4" id="KW-0472">Membrane</keyword>
<keyword evidence="2" id="KW-0964">Secreted</keyword>
<comment type="subcellular location">
    <subcellularLocation>
        <location evidence="1">Secreted</location>
    </subcellularLocation>
</comment>
<dbReference type="InterPro" id="IPR009009">
    <property type="entry name" value="RlpA-like_DPBB"/>
</dbReference>
<keyword evidence="4" id="KW-1133">Transmembrane helix</keyword>
<dbReference type="Gene3D" id="2.40.40.10">
    <property type="entry name" value="RlpA-like domain"/>
    <property type="match status" value="1"/>
</dbReference>
<organism evidence="7 8">
    <name type="scientific">Miscanthus lutarioriparius</name>
    <dbReference type="NCBI Taxonomy" id="422564"/>
    <lineage>
        <taxon>Eukaryota</taxon>
        <taxon>Viridiplantae</taxon>
        <taxon>Streptophyta</taxon>
        <taxon>Embryophyta</taxon>
        <taxon>Tracheophyta</taxon>
        <taxon>Spermatophyta</taxon>
        <taxon>Magnoliopsida</taxon>
        <taxon>Liliopsida</taxon>
        <taxon>Poales</taxon>
        <taxon>Poaceae</taxon>
        <taxon>PACMAD clade</taxon>
        <taxon>Panicoideae</taxon>
        <taxon>Andropogonodae</taxon>
        <taxon>Andropogoneae</taxon>
        <taxon>Saccharinae</taxon>
        <taxon>Miscanthus</taxon>
    </lineage>
</organism>
<sequence length="170" mass="18074">MAMPKASSIVLAVVLVLAMAVSLGRGDYRIRDFLHPKLHTQFNLVTYSIVSLACVHAASACYGNQDKGTMIAAASEAFWNGGKACGDKYVVTCTGATNAGVPQPCTGQSVTVQIVDLCPAGSCRATIDLSQEAFAIIADRNAGKIKVEYSRRKWAYRSQQLDGLLSTVTP</sequence>
<reference evidence="7" key="1">
    <citation type="submission" date="2020-10" db="EMBL/GenBank/DDBJ databases">
        <authorList>
            <person name="Han B."/>
            <person name="Lu T."/>
            <person name="Zhao Q."/>
            <person name="Huang X."/>
            <person name="Zhao Y."/>
        </authorList>
    </citation>
    <scope>NUCLEOTIDE SEQUENCE</scope>
</reference>
<dbReference type="AlphaFoldDB" id="A0A811NIG2"/>
<dbReference type="SMART" id="SM00837">
    <property type="entry name" value="DPBB_1"/>
    <property type="match status" value="1"/>
</dbReference>
<dbReference type="Proteomes" id="UP000604825">
    <property type="component" value="Unassembled WGS sequence"/>
</dbReference>
<name>A0A811NIG2_9POAL</name>
<evidence type="ECO:0000313" key="7">
    <source>
        <dbReference type="EMBL" id="CAD6224443.1"/>
    </source>
</evidence>
<feature type="signal peptide" evidence="5">
    <location>
        <begin position="1"/>
        <end position="26"/>
    </location>
</feature>
<keyword evidence="3 5" id="KW-0732">Signal</keyword>
<feature type="chain" id="PRO_5032614241" description="Expansin-like EG45 domain-containing protein" evidence="5">
    <location>
        <begin position="27"/>
        <end position="170"/>
    </location>
</feature>
<dbReference type="InterPro" id="IPR044206">
    <property type="entry name" value="EGC1/2"/>
</dbReference>
<dbReference type="InterPro" id="IPR007112">
    <property type="entry name" value="Expansin/allergen_DPBB_dom"/>
</dbReference>
<keyword evidence="4" id="KW-0812">Transmembrane</keyword>
<comment type="caution">
    <text evidence="7">The sequence shown here is derived from an EMBL/GenBank/DDBJ whole genome shotgun (WGS) entry which is preliminary data.</text>
</comment>
<evidence type="ECO:0000256" key="4">
    <source>
        <dbReference type="SAM" id="Phobius"/>
    </source>
</evidence>
<dbReference type="EMBL" id="CAJGYO010000004">
    <property type="protein sequence ID" value="CAD6224443.1"/>
    <property type="molecule type" value="Genomic_DNA"/>
</dbReference>
<dbReference type="InterPro" id="IPR036908">
    <property type="entry name" value="RlpA-like_sf"/>
</dbReference>
<dbReference type="PANTHER" id="PTHR47295:SF2">
    <property type="entry name" value="EG45-LIKE DOMAIN CONTAINING PROTEIN 1-RELATED"/>
    <property type="match status" value="1"/>
</dbReference>
<evidence type="ECO:0000313" key="8">
    <source>
        <dbReference type="Proteomes" id="UP000604825"/>
    </source>
</evidence>
<evidence type="ECO:0000259" key="6">
    <source>
        <dbReference type="PROSITE" id="PS50842"/>
    </source>
</evidence>
<dbReference type="GO" id="GO:0048046">
    <property type="term" value="C:apoplast"/>
    <property type="evidence" value="ECO:0007669"/>
    <property type="project" value="InterPro"/>
</dbReference>
<dbReference type="CDD" id="cd22269">
    <property type="entry name" value="DPBB_EG45-like"/>
    <property type="match status" value="1"/>
</dbReference>
<evidence type="ECO:0000256" key="1">
    <source>
        <dbReference type="ARBA" id="ARBA00004613"/>
    </source>
</evidence>
<keyword evidence="8" id="KW-1185">Reference proteome</keyword>
<dbReference type="PROSITE" id="PS50842">
    <property type="entry name" value="EXPANSIN_EG45"/>
    <property type="match status" value="1"/>
</dbReference>
<dbReference type="FunFam" id="2.40.40.10:FF:000005">
    <property type="entry name" value="Barwin-related endoglucanase"/>
    <property type="match status" value="1"/>
</dbReference>
<accession>A0A811NIG2</accession>
<proteinExistence type="predicted"/>
<feature type="transmembrane region" description="Helical" evidence="4">
    <location>
        <begin position="44"/>
        <end position="62"/>
    </location>
</feature>
<dbReference type="OrthoDB" id="406505at2759"/>
<dbReference type="PANTHER" id="PTHR47295">
    <property type="entry name" value="EG45-LIKE DOMAIN CONTAINING PROTEIN 1-RELATED"/>
    <property type="match status" value="1"/>
</dbReference>
<evidence type="ECO:0000256" key="3">
    <source>
        <dbReference type="ARBA" id="ARBA00022729"/>
    </source>
</evidence>
<protein>
    <recommendedName>
        <fullName evidence="6">Expansin-like EG45 domain-containing protein</fullName>
    </recommendedName>
</protein>
<feature type="domain" description="Expansin-like EG45" evidence="6">
    <location>
        <begin position="51"/>
        <end position="159"/>
    </location>
</feature>
<evidence type="ECO:0000256" key="5">
    <source>
        <dbReference type="SAM" id="SignalP"/>
    </source>
</evidence>
<dbReference type="SUPFAM" id="SSF50685">
    <property type="entry name" value="Barwin-like endoglucanases"/>
    <property type="match status" value="1"/>
</dbReference>